<evidence type="ECO:0008006" key="4">
    <source>
        <dbReference type="Google" id="ProtNLM"/>
    </source>
</evidence>
<reference evidence="2 3" key="1">
    <citation type="submission" date="2016-01" db="EMBL/GenBank/DDBJ databases">
        <authorList>
            <consortium name="TB Trials Study Group"/>
            <person name="Sutton G."/>
            <person name="Brinkac L."/>
            <person name="Sanka R."/>
            <person name="Adams M."/>
            <person name="Lau E.L."/>
            <person name="Macaden R."/>
            <person name="Grewal H.M.S."/>
        </authorList>
    </citation>
    <scope>NUCLEOTIDE SEQUENCE [LARGE SCALE GENOMIC DNA]</scope>
    <source>
        <strain evidence="2 3">IS-1744</strain>
    </source>
</reference>
<dbReference type="AlphaFoldDB" id="A0A117JKY4"/>
<evidence type="ECO:0000313" key="3">
    <source>
        <dbReference type="Proteomes" id="UP000053707"/>
    </source>
</evidence>
<accession>A0A117JKY4</accession>
<name>A0A117JKY4_9MYCO</name>
<feature type="chain" id="PRO_5007149554" description="Integrase" evidence="1">
    <location>
        <begin position="28"/>
        <end position="111"/>
    </location>
</feature>
<protein>
    <recommendedName>
        <fullName evidence="4">Integrase</fullName>
    </recommendedName>
</protein>
<gene>
    <name evidence="2" type="ORF">AU192_04425</name>
</gene>
<evidence type="ECO:0000256" key="1">
    <source>
        <dbReference type="SAM" id="SignalP"/>
    </source>
</evidence>
<keyword evidence="3" id="KW-1185">Reference proteome</keyword>
<feature type="signal peptide" evidence="1">
    <location>
        <begin position="1"/>
        <end position="27"/>
    </location>
</feature>
<proteinExistence type="predicted"/>
<evidence type="ECO:0000313" key="2">
    <source>
        <dbReference type="EMBL" id="KUI19066.1"/>
    </source>
</evidence>
<dbReference type="RefSeq" id="WP_064394918.1">
    <property type="nucleotide sequence ID" value="NZ_LQIR01000008.1"/>
</dbReference>
<comment type="caution">
    <text evidence="2">The sequence shown here is derived from an EMBL/GenBank/DDBJ whole genome shotgun (WGS) entry which is preliminary data.</text>
</comment>
<dbReference type="Proteomes" id="UP000053707">
    <property type="component" value="Unassembled WGS sequence"/>
</dbReference>
<dbReference type="EMBL" id="LQIR01000008">
    <property type="protein sequence ID" value="KUI19066.1"/>
    <property type="molecule type" value="Genomic_DNA"/>
</dbReference>
<keyword evidence="1" id="KW-0732">Signal</keyword>
<sequence length="111" mass="11529">MRGQRFIVSVAGVVTAVTIGASGIAQASPPPPSPDQASAEWTITDGYLVKQIGCTPDTPGDPVSISWDPPGFVPAVGGTGMIHDANPALGGQFSARWIPAPGYWDVEYQFC</sequence>
<organism evidence="2 3">
    <name type="scientific">Mycobacterium lehmannii</name>
    <dbReference type="NCBI Taxonomy" id="2048550"/>
    <lineage>
        <taxon>Bacteria</taxon>
        <taxon>Bacillati</taxon>
        <taxon>Actinomycetota</taxon>
        <taxon>Actinomycetes</taxon>
        <taxon>Mycobacteriales</taxon>
        <taxon>Mycobacteriaceae</taxon>
        <taxon>Mycobacterium</taxon>
    </lineage>
</organism>